<evidence type="ECO:0000313" key="2">
    <source>
        <dbReference type="EMBL" id="CAG7897975.1"/>
    </source>
</evidence>
<evidence type="ECO:0000313" key="3">
    <source>
        <dbReference type="Proteomes" id="UP000694005"/>
    </source>
</evidence>
<keyword evidence="1" id="KW-0812">Transmembrane</keyword>
<reference evidence="2 3" key="1">
    <citation type="submission" date="2021-07" db="EMBL/GenBank/DDBJ databases">
        <authorList>
            <consortium name="Genoscope - CEA"/>
            <person name="William W."/>
        </authorList>
    </citation>
    <scope>NUCLEOTIDE SEQUENCE [LARGE SCALE GENOMIC DNA]</scope>
</reference>
<protein>
    <submittedName>
        <fullName evidence="2">Uncharacterized protein</fullName>
    </submittedName>
</protein>
<dbReference type="EMBL" id="LS974624">
    <property type="protein sequence ID" value="CAG7897975.1"/>
    <property type="molecule type" value="Genomic_DNA"/>
</dbReference>
<accession>A0A8D9HEE2</accession>
<dbReference type="Proteomes" id="UP000694005">
    <property type="component" value="Chromosome A08"/>
</dbReference>
<dbReference type="Gramene" id="A08p16410.2_BraZ1">
    <property type="protein sequence ID" value="A08p16410.2_BraZ1.CDS.1"/>
    <property type="gene ID" value="A08g16410.2_BraZ1"/>
</dbReference>
<keyword evidence="1" id="KW-1133">Transmembrane helix</keyword>
<feature type="non-terminal residue" evidence="2">
    <location>
        <position position="65"/>
    </location>
</feature>
<dbReference type="AlphaFoldDB" id="A0A8D9HEE2"/>
<keyword evidence="1" id="KW-0472">Membrane</keyword>
<name>A0A8D9HEE2_BRACM</name>
<feature type="transmembrane region" description="Helical" evidence="1">
    <location>
        <begin position="43"/>
        <end position="60"/>
    </location>
</feature>
<feature type="transmembrane region" description="Helical" evidence="1">
    <location>
        <begin position="20"/>
        <end position="37"/>
    </location>
</feature>
<gene>
    <name evidence="2" type="ORF">BRAPAZ1V2_A08P16410.2</name>
</gene>
<proteinExistence type="predicted"/>
<organism evidence="2 3">
    <name type="scientific">Brassica campestris</name>
    <name type="common">Field mustard</name>
    <dbReference type="NCBI Taxonomy" id="3711"/>
    <lineage>
        <taxon>Eukaryota</taxon>
        <taxon>Viridiplantae</taxon>
        <taxon>Streptophyta</taxon>
        <taxon>Embryophyta</taxon>
        <taxon>Tracheophyta</taxon>
        <taxon>Spermatophyta</taxon>
        <taxon>Magnoliopsida</taxon>
        <taxon>eudicotyledons</taxon>
        <taxon>Gunneridae</taxon>
        <taxon>Pentapetalae</taxon>
        <taxon>rosids</taxon>
        <taxon>malvids</taxon>
        <taxon>Brassicales</taxon>
        <taxon>Brassicaceae</taxon>
        <taxon>Brassiceae</taxon>
        <taxon>Brassica</taxon>
    </lineage>
</organism>
<evidence type="ECO:0000256" key="1">
    <source>
        <dbReference type="SAM" id="Phobius"/>
    </source>
</evidence>
<feature type="non-terminal residue" evidence="2">
    <location>
        <position position="1"/>
    </location>
</feature>
<sequence>LLVSFSYLDEFLKFRKKDHLFRIVSVTPILLHLLGVSSAAFCGSRVICFWFYLFLVLMYFSQNHS</sequence>